<evidence type="ECO:0000313" key="4">
    <source>
        <dbReference type="EMBL" id="VFQ62251.1"/>
    </source>
</evidence>
<dbReference type="PANTHER" id="PTHR13871">
    <property type="entry name" value="THIOREDOXIN"/>
    <property type="match status" value="1"/>
</dbReference>
<name>A0A484K8F1_9ASTE</name>
<evidence type="ECO:0000256" key="2">
    <source>
        <dbReference type="ARBA" id="ARBA00023027"/>
    </source>
</evidence>
<organism evidence="4 5">
    <name type="scientific">Cuscuta campestris</name>
    <dbReference type="NCBI Taxonomy" id="132261"/>
    <lineage>
        <taxon>Eukaryota</taxon>
        <taxon>Viridiplantae</taxon>
        <taxon>Streptophyta</taxon>
        <taxon>Embryophyta</taxon>
        <taxon>Tracheophyta</taxon>
        <taxon>Spermatophyta</taxon>
        <taxon>Magnoliopsida</taxon>
        <taxon>eudicotyledons</taxon>
        <taxon>Gunneridae</taxon>
        <taxon>Pentapetalae</taxon>
        <taxon>asterids</taxon>
        <taxon>lamiids</taxon>
        <taxon>Solanales</taxon>
        <taxon>Convolvulaceae</taxon>
        <taxon>Cuscuteae</taxon>
        <taxon>Cuscuta</taxon>
        <taxon>Cuscuta subgen. Grammica</taxon>
        <taxon>Cuscuta sect. Cleistogrammica</taxon>
    </lineage>
</organism>
<keyword evidence="2" id="KW-0520">NAD</keyword>
<evidence type="ECO:0000313" key="5">
    <source>
        <dbReference type="Proteomes" id="UP000595140"/>
    </source>
</evidence>
<dbReference type="InterPro" id="IPR052259">
    <property type="entry name" value="Nucleoredoxin-like"/>
</dbReference>
<evidence type="ECO:0008006" key="6">
    <source>
        <dbReference type="Google" id="ProtNLM"/>
    </source>
</evidence>
<dbReference type="PANTHER" id="PTHR13871:SF96">
    <property type="entry name" value="THIOREDOXIN DOMAIN-CONTAINING PROTEIN"/>
    <property type="match status" value="1"/>
</dbReference>
<keyword evidence="1" id="KW-0560">Oxidoreductase</keyword>
<reference evidence="4 5" key="1">
    <citation type="submission" date="2018-04" db="EMBL/GenBank/DDBJ databases">
        <authorList>
            <person name="Vogel A."/>
        </authorList>
    </citation>
    <scope>NUCLEOTIDE SEQUENCE [LARGE SCALE GENOMIC DNA]</scope>
</reference>
<keyword evidence="5" id="KW-1185">Reference proteome</keyword>
<dbReference type="Proteomes" id="UP000595140">
    <property type="component" value="Unassembled WGS sequence"/>
</dbReference>
<feature type="region of interest" description="Disordered" evidence="3">
    <location>
        <begin position="1"/>
        <end position="56"/>
    </location>
</feature>
<gene>
    <name evidence="4" type="ORF">CCAM_LOCUS4027</name>
</gene>
<accession>A0A484K8F1</accession>
<dbReference type="GO" id="GO:0016491">
    <property type="term" value="F:oxidoreductase activity"/>
    <property type="evidence" value="ECO:0007669"/>
    <property type="project" value="UniProtKB-KW"/>
</dbReference>
<dbReference type="OrthoDB" id="1818382at2759"/>
<dbReference type="EMBL" id="OOIL02000230">
    <property type="protein sequence ID" value="VFQ62251.1"/>
    <property type="molecule type" value="Genomic_DNA"/>
</dbReference>
<protein>
    <recommendedName>
        <fullName evidence="6">Thioredoxin-like fold domain-containing protein</fullName>
    </recommendedName>
</protein>
<evidence type="ECO:0000256" key="3">
    <source>
        <dbReference type="SAM" id="MobiDB-lite"/>
    </source>
</evidence>
<proteinExistence type="predicted"/>
<evidence type="ECO:0000256" key="1">
    <source>
        <dbReference type="ARBA" id="ARBA00023002"/>
    </source>
</evidence>
<dbReference type="AlphaFoldDB" id="A0A484K8F1"/>
<sequence length="883" mass="100377">MGSGSIDEMGVELGPPSRMDVQESGSSGIDDADSRSSSEMNGMPEYPSKKQKIGEDGMDPRLSSWNNIPLFFESMEVELGSQCMDVLESGFSGIDDVDPRSSSEMNGRSGYLSKNHKIGEDCMDARLFSLPNVPLLSDICEMKCIRRTFGEQVHFDLETLCGKYVLFYSFVPSPSNYRLIQNSLYPNDLFDLCADLYSARDDFEMVFVAKSRKQDDLQLYYYGLPSYSLVVPFEESGRPNIMREFHDLVDPGTFKCLFLNVNKNISVRGNIDSMSRLTEHLQELIQESPFDCLRSFQRILKRLWPVIPQEQKNPFPRDGFCPIAKKLNAVKLEYGNNINEMVSDSMKLFPTKIGQSFDVISLLSGKGEMKKHLVRKGGDRVVVDKQTFSGKYIMICCFNVPVFRHEQTARYAQALTTACSELYSSRNDFEMVVVARMNQLANYEVYFNHFLSVFPTPCLVVPFEDSERRDFICKYLDLRACYDIGCLILEKDTNSKRNILFFGSPYLARTYGADAFPFTTEKLQEVSANDHMWWDGDVPPPANLEELLGCNPYDILHKTPSPGDHEEATILELSRKVVGVYACVSGDLIPTLGKVYQQCRAEEREFEIVLVYIPLFADSVDPQVHMANIVSLLQEWGISWWQFPPSGNPNKLFNSSVSFRVSRCLCTGRRDRIIIVGRDGSFVEPGRREILSKFGVDGYPFSSECVVEKELEKLEKLTMESLLVPPPPRDFVYKEKKKIHVSELRGKKILLYLNRFGDFCLAEKVRAWYSEMKGTDPNVEVVVVCRFDYIVMADEGDESDVTLSELLPFWHVCPFDPQHSASLVEVLFKGGCEFDALIEFGTDGRVCSMKIASGTNDLPLDIVFDKSQLRDDITSHFRFNGFI</sequence>